<comment type="subcellular location">
    <subcellularLocation>
        <location evidence="2">Cell membrane</location>
    </subcellularLocation>
</comment>
<feature type="coiled-coil region" evidence="11">
    <location>
        <begin position="126"/>
        <end position="153"/>
    </location>
</feature>
<evidence type="ECO:0000256" key="4">
    <source>
        <dbReference type="ARBA" id="ARBA00022553"/>
    </source>
</evidence>
<dbReference type="PROSITE" id="PS50109">
    <property type="entry name" value="HIS_KIN"/>
    <property type="match status" value="1"/>
</dbReference>
<dbReference type="InterPro" id="IPR036890">
    <property type="entry name" value="HATPase_C_sf"/>
</dbReference>
<dbReference type="InterPro" id="IPR036097">
    <property type="entry name" value="HisK_dim/P_sf"/>
</dbReference>
<keyword evidence="7 16" id="KW-0418">Kinase</keyword>
<dbReference type="CDD" id="cd00075">
    <property type="entry name" value="HATPase"/>
    <property type="match status" value="1"/>
</dbReference>
<dbReference type="SUPFAM" id="SSF158472">
    <property type="entry name" value="HAMP domain-like"/>
    <property type="match status" value="1"/>
</dbReference>
<keyword evidence="11" id="KW-0175">Coiled coil</keyword>
<evidence type="ECO:0000256" key="11">
    <source>
        <dbReference type="SAM" id="Coils"/>
    </source>
</evidence>
<dbReference type="Pfam" id="PF02518">
    <property type="entry name" value="HATPase_c"/>
    <property type="match status" value="1"/>
</dbReference>
<evidence type="ECO:0000256" key="7">
    <source>
        <dbReference type="ARBA" id="ARBA00022777"/>
    </source>
</evidence>
<dbReference type="InterPro" id="IPR005467">
    <property type="entry name" value="His_kinase_dom"/>
</dbReference>
<dbReference type="SMART" id="SM00388">
    <property type="entry name" value="HisKA"/>
    <property type="match status" value="1"/>
</dbReference>
<evidence type="ECO:0000313" key="16">
    <source>
        <dbReference type="EMBL" id="MFB9674336.1"/>
    </source>
</evidence>
<evidence type="ECO:0000259" key="15">
    <source>
        <dbReference type="PROSITE" id="PS50885"/>
    </source>
</evidence>
<evidence type="ECO:0000256" key="9">
    <source>
        <dbReference type="ARBA" id="ARBA00023012"/>
    </source>
</evidence>
<dbReference type="PRINTS" id="PR00344">
    <property type="entry name" value="BCTRLSENSOR"/>
</dbReference>
<dbReference type="RefSeq" id="WP_386153754.1">
    <property type="nucleotide sequence ID" value="NZ_JBHMBS010000001.1"/>
</dbReference>
<comment type="caution">
    <text evidence="16">The sequence shown here is derived from an EMBL/GenBank/DDBJ whole genome shotgun (WGS) entry which is preliminary data.</text>
</comment>
<evidence type="ECO:0000256" key="6">
    <source>
        <dbReference type="ARBA" id="ARBA00022692"/>
    </source>
</evidence>
<evidence type="ECO:0000256" key="3">
    <source>
        <dbReference type="ARBA" id="ARBA00012438"/>
    </source>
</evidence>
<dbReference type="InterPro" id="IPR003661">
    <property type="entry name" value="HisK_dim/P_dom"/>
</dbReference>
<dbReference type="GO" id="GO:0016301">
    <property type="term" value="F:kinase activity"/>
    <property type="evidence" value="ECO:0007669"/>
    <property type="project" value="UniProtKB-KW"/>
</dbReference>
<dbReference type="PROSITE" id="PS50885">
    <property type="entry name" value="HAMP"/>
    <property type="match status" value="1"/>
</dbReference>
<keyword evidence="5" id="KW-0808">Transferase</keyword>
<dbReference type="SMART" id="SM00387">
    <property type="entry name" value="HATPase_c"/>
    <property type="match status" value="1"/>
</dbReference>
<feature type="region of interest" description="Disordered" evidence="12">
    <location>
        <begin position="356"/>
        <end position="398"/>
    </location>
</feature>
<reference evidence="16 17" key="1">
    <citation type="submission" date="2024-09" db="EMBL/GenBank/DDBJ databases">
        <authorList>
            <person name="Sun Q."/>
            <person name="Mori K."/>
        </authorList>
    </citation>
    <scope>NUCLEOTIDE SEQUENCE [LARGE SCALE GENOMIC DNA]</scope>
    <source>
        <strain evidence="16 17">JCM 3028</strain>
    </source>
</reference>
<dbReference type="CDD" id="cd00082">
    <property type="entry name" value="HisKA"/>
    <property type="match status" value="1"/>
</dbReference>
<dbReference type="Pfam" id="PF00512">
    <property type="entry name" value="HisKA"/>
    <property type="match status" value="1"/>
</dbReference>
<keyword evidence="4" id="KW-0597">Phosphoprotein</keyword>
<evidence type="ECO:0000256" key="10">
    <source>
        <dbReference type="ARBA" id="ARBA00023136"/>
    </source>
</evidence>
<keyword evidence="17" id="KW-1185">Reference proteome</keyword>
<dbReference type="InterPro" id="IPR004358">
    <property type="entry name" value="Sig_transdc_His_kin-like_C"/>
</dbReference>
<gene>
    <name evidence="16" type="ORF">ACFFRH_02445</name>
</gene>
<feature type="domain" description="HAMP" evidence="15">
    <location>
        <begin position="85"/>
        <end position="138"/>
    </location>
</feature>
<dbReference type="CDD" id="cd06225">
    <property type="entry name" value="HAMP"/>
    <property type="match status" value="1"/>
</dbReference>
<dbReference type="PANTHER" id="PTHR45436:SF5">
    <property type="entry name" value="SENSOR HISTIDINE KINASE TRCS"/>
    <property type="match status" value="1"/>
</dbReference>
<sequence>MSLRTRLVLTVVGLVALALGTAAGATFGALQDWRGPGGARLLALTTPEALVAASDELTERVALVMIGSSVFALACLTLLATHLIRRGLRPLDRIVETAAAIGEGNLERRIEAAPATGEVGRLGHALNQMLAQIEEAFREREASEDRLRRFVADASHELRTPIASIRGYAELFRRGAATRPEDLAKAMRRIEAEATRMGSLVDEMLLLARLDQGRPLERSPVELTSLAADAVADTLAIEPLRPLSLECEGPVEVPGDAARIRQIVGNLLANVLSHTPEGTPAVVRIRVDDEHAVVEVADEGPGLTAEQGALVFERFHRAGHPRDGARQGGAGLGLSIVAAVAAALGGEATVTSRPGAGATFRVRFPRGTAGPGPGPGPGPGSGPALDAARGDVPGTARS</sequence>
<dbReference type="SMART" id="SM00304">
    <property type="entry name" value="HAMP"/>
    <property type="match status" value="1"/>
</dbReference>
<evidence type="ECO:0000256" key="8">
    <source>
        <dbReference type="ARBA" id="ARBA00022989"/>
    </source>
</evidence>
<dbReference type="Gene3D" id="3.30.565.10">
    <property type="entry name" value="Histidine kinase-like ATPase, C-terminal domain"/>
    <property type="match status" value="1"/>
</dbReference>
<proteinExistence type="predicted"/>
<dbReference type="PANTHER" id="PTHR45436">
    <property type="entry name" value="SENSOR HISTIDINE KINASE YKOH"/>
    <property type="match status" value="1"/>
</dbReference>
<dbReference type="SUPFAM" id="SSF47384">
    <property type="entry name" value="Homodimeric domain of signal transducing histidine kinase"/>
    <property type="match status" value="1"/>
</dbReference>
<accession>A0ABV5T614</accession>
<comment type="catalytic activity">
    <reaction evidence="1">
        <text>ATP + protein L-histidine = ADP + protein N-phospho-L-histidine.</text>
        <dbReference type="EC" id="2.7.13.3"/>
    </reaction>
</comment>
<evidence type="ECO:0000259" key="14">
    <source>
        <dbReference type="PROSITE" id="PS50109"/>
    </source>
</evidence>
<evidence type="ECO:0000256" key="2">
    <source>
        <dbReference type="ARBA" id="ARBA00004236"/>
    </source>
</evidence>
<feature type="domain" description="Histidine kinase" evidence="14">
    <location>
        <begin position="153"/>
        <end position="368"/>
    </location>
</feature>
<dbReference type="Gene3D" id="1.10.287.130">
    <property type="match status" value="1"/>
</dbReference>
<organism evidence="16 17">
    <name type="scientific">Streptosporangium vulgare</name>
    <dbReference type="NCBI Taxonomy" id="46190"/>
    <lineage>
        <taxon>Bacteria</taxon>
        <taxon>Bacillati</taxon>
        <taxon>Actinomycetota</taxon>
        <taxon>Actinomycetes</taxon>
        <taxon>Streptosporangiales</taxon>
        <taxon>Streptosporangiaceae</taxon>
        <taxon>Streptosporangium</taxon>
    </lineage>
</organism>
<dbReference type="InterPro" id="IPR003594">
    <property type="entry name" value="HATPase_dom"/>
</dbReference>
<evidence type="ECO:0000256" key="13">
    <source>
        <dbReference type="SAM" id="Phobius"/>
    </source>
</evidence>
<keyword evidence="8 13" id="KW-1133">Transmembrane helix</keyword>
<keyword evidence="9" id="KW-0902">Two-component regulatory system</keyword>
<dbReference type="Pfam" id="PF00672">
    <property type="entry name" value="HAMP"/>
    <property type="match status" value="1"/>
</dbReference>
<dbReference type="Gene3D" id="6.10.340.10">
    <property type="match status" value="1"/>
</dbReference>
<protein>
    <recommendedName>
        <fullName evidence="3">histidine kinase</fullName>
        <ecNumber evidence="3">2.7.13.3</ecNumber>
    </recommendedName>
</protein>
<dbReference type="InterPro" id="IPR050428">
    <property type="entry name" value="TCS_sensor_his_kinase"/>
</dbReference>
<evidence type="ECO:0000256" key="12">
    <source>
        <dbReference type="SAM" id="MobiDB-lite"/>
    </source>
</evidence>
<keyword evidence="10 13" id="KW-0472">Membrane</keyword>
<evidence type="ECO:0000256" key="1">
    <source>
        <dbReference type="ARBA" id="ARBA00000085"/>
    </source>
</evidence>
<keyword evidence="6 13" id="KW-0812">Transmembrane</keyword>
<name>A0ABV5T614_9ACTN</name>
<dbReference type="EC" id="2.7.13.3" evidence="3"/>
<dbReference type="InterPro" id="IPR003660">
    <property type="entry name" value="HAMP_dom"/>
</dbReference>
<dbReference type="SUPFAM" id="SSF55874">
    <property type="entry name" value="ATPase domain of HSP90 chaperone/DNA topoisomerase II/histidine kinase"/>
    <property type="match status" value="1"/>
</dbReference>
<dbReference type="EMBL" id="JBHMBS010000001">
    <property type="protein sequence ID" value="MFB9674336.1"/>
    <property type="molecule type" value="Genomic_DNA"/>
</dbReference>
<evidence type="ECO:0000256" key="5">
    <source>
        <dbReference type="ARBA" id="ARBA00022679"/>
    </source>
</evidence>
<dbReference type="Proteomes" id="UP001589610">
    <property type="component" value="Unassembled WGS sequence"/>
</dbReference>
<feature type="transmembrane region" description="Helical" evidence="13">
    <location>
        <begin position="61"/>
        <end position="84"/>
    </location>
</feature>
<evidence type="ECO:0000313" key="17">
    <source>
        <dbReference type="Proteomes" id="UP001589610"/>
    </source>
</evidence>